<dbReference type="GeneID" id="111099854"/>
<dbReference type="KEGG" id="cvn:111099854"/>
<organism evidence="2 3">
    <name type="scientific">Crassostrea virginica</name>
    <name type="common">Eastern oyster</name>
    <dbReference type="NCBI Taxonomy" id="6565"/>
    <lineage>
        <taxon>Eukaryota</taxon>
        <taxon>Metazoa</taxon>
        <taxon>Spiralia</taxon>
        <taxon>Lophotrochozoa</taxon>
        <taxon>Mollusca</taxon>
        <taxon>Bivalvia</taxon>
        <taxon>Autobranchia</taxon>
        <taxon>Pteriomorphia</taxon>
        <taxon>Ostreida</taxon>
        <taxon>Ostreoidea</taxon>
        <taxon>Ostreidae</taxon>
        <taxon>Crassostrea</taxon>
    </lineage>
</organism>
<feature type="region of interest" description="Disordered" evidence="1">
    <location>
        <begin position="1"/>
        <end position="39"/>
    </location>
</feature>
<dbReference type="AlphaFoldDB" id="A0A8B8A6D9"/>
<reference evidence="3" key="1">
    <citation type="submission" date="2025-08" db="UniProtKB">
        <authorList>
            <consortium name="RefSeq"/>
        </authorList>
    </citation>
    <scope>IDENTIFICATION</scope>
    <source>
        <tissue evidence="3">Whole sample</tissue>
    </source>
</reference>
<protein>
    <submittedName>
        <fullName evidence="3">Uncharacterized protein LOC111099854 isoform X1</fullName>
    </submittedName>
</protein>
<accession>A0A8B8A6D9</accession>
<feature type="compositionally biased region" description="Basic and acidic residues" evidence="1">
    <location>
        <begin position="1"/>
        <end position="15"/>
    </location>
</feature>
<name>A0A8B8A6D9_CRAVI</name>
<evidence type="ECO:0000313" key="3">
    <source>
        <dbReference type="RefSeq" id="XP_022287032.1"/>
    </source>
</evidence>
<gene>
    <name evidence="3" type="primary">LOC111099854</name>
</gene>
<evidence type="ECO:0000256" key="1">
    <source>
        <dbReference type="SAM" id="MobiDB-lite"/>
    </source>
</evidence>
<evidence type="ECO:0000313" key="2">
    <source>
        <dbReference type="Proteomes" id="UP000694844"/>
    </source>
</evidence>
<dbReference type="RefSeq" id="XP_022287032.1">
    <property type="nucleotide sequence ID" value="XM_022431324.1"/>
</dbReference>
<dbReference type="Proteomes" id="UP000694844">
    <property type="component" value="Chromosome 6"/>
</dbReference>
<feature type="compositionally biased region" description="Basic and acidic residues" evidence="1">
    <location>
        <begin position="22"/>
        <end position="39"/>
    </location>
</feature>
<proteinExistence type="predicted"/>
<keyword evidence="2" id="KW-1185">Reference proteome</keyword>
<sequence>MASRSDIEENHHEEGPSTSKRSKLEREDEHGDTKETNRKLGRDVDERIFTYVSDLVPFSTAKFGILQLGPYCNATESCSFTEANCHVKTVINENDLALILEFSQLFSKGVQLLSDLKGNVRKLEEQELAAIRILDDFFKEKDQHEQSLNTILRGHQSDVERKVNSDTDTTIALAEHLLGKLSPGKSYIIDSRVKRKGKCRCGFNHCKSDPVFGSTGIGHEEVWHGFIDIIFSSHAGIPETAASVVDSEDNVGSEILTCSFDEREVERAGDSPGGRTKAESQAIAQTIVFSFIQNKKHPNLSNFLIPNIFISTREFRIVMYDAEKDILICSAPLPIFQPYPSNSLQIASIIILWMVLHHRMFCVGIDTKAVSEMKKIQSNFKERAKDKLDIYVNASKFGVEGFPLVPRERLPSLQLLGFGIHLIPQK</sequence>
<dbReference type="OrthoDB" id="6152990at2759"/>